<dbReference type="InterPro" id="IPR043502">
    <property type="entry name" value="DNA/RNA_pol_sf"/>
</dbReference>
<keyword evidence="3" id="KW-1185">Reference proteome</keyword>
<dbReference type="InterPro" id="IPR041577">
    <property type="entry name" value="RT_RNaseH_2"/>
</dbReference>
<dbReference type="Pfam" id="PF17919">
    <property type="entry name" value="RT_RNaseH_2"/>
    <property type="match status" value="1"/>
</dbReference>
<name>A0AAF0QUX5_SOLVR</name>
<evidence type="ECO:0000313" key="2">
    <source>
        <dbReference type="EMBL" id="WMV29195.1"/>
    </source>
</evidence>
<dbReference type="Proteomes" id="UP001234989">
    <property type="component" value="Chromosome 5"/>
</dbReference>
<dbReference type="EMBL" id="CP133616">
    <property type="protein sequence ID" value="WMV29195.1"/>
    <property type="molecule type" value="Genomic_DNA"/>
</dbReference>
<organism evidence="2 3">
    <name type="scientific">Solanum verrucosum</name>
    <dbReference type="NCBI Taxonomy" id="315347"/>
    <lineage>
        <taxon>Eukaryota</taxon>
        <taxon>Viridiplantae</taxon>
        <taxon>Streptophyta</taxon>
        <taxon>Embryophyta</taxon>
        <taxon>Tracheophyta</taxon>
        <taxon>Spermatophyta</taxon>
        <taxon>Magnoliopsida</taxon>
        <taxon>eudicotyledons</taxon>
        <taxon>Gunneridae</taxon>
        <taxon>Pentapetalae</taxon>
        <taxon>asterids</taxon>
        <taxon>lamiids</taxon>
        <taxon>Solanales</taxon>
        <taxon>Solanaceae</taxon>
        <taxon>Solanoideae</taxon>
        <taxon>Solaneae</taxon>
        <taxon>Solanum</taxon>
    </lineage>
</organism>
<proteinExistence type="predicted"/>
<sequence>MLFLIQYQSLNLSVEGKYFIVYCDTSQSGLGVVLMQEKNAITYASTQLKVHKRNYPPMLVFALKILLHYLYWVK</sequence>
<accession>A0AAF0QUX5</accession>
<protein>
    <recommendedName>
        <fullName evidence="1">Reverse transcriptase/retrotransposon-derived protein RNase H-like domain-containing protein</fullName>
    </recommendedName>
</protein>
<dbReference type="SUPFAM" id="SSF56672">
    <property type="entry name" value="DNA/RNA polymerases"/>
    <property type="match status" value="1"/>
</dbReference>
<evidence type="ECO:0000259" key="1">
    <source>
        <dbReference type="Pfam" id="PF17919"/>
    </source>
</evidence>
<evidence type="ECO:0000313" key="3">
    <source>
        <dbReference type="Proteomes" id="UP001234989"/>
    </source>
</evidence>
<dbReference type="AlphaFoldDB" id="A0AAF0QUX5"/>
<feature type="domain" description="Reverse transcriptase/retrotransposon-derived protein RNase H-like" evidence="1">
    <location>
        <begin position="6"/>
        <end position="58"/>
    </location>
</feature>
<gene>
    <name evidence="2" type="ORF">MTR67_022580</name>
</gene>
<reference evidence="2" key="1">
    <citation type="submission" date="2023-08" db="EMBL/GenBank/DDBJ databases">
        <title>A de novo genome assembly of Solanum verrucosum Schlechtendal, a Mexican diploid species geographically isolated from the other diploid A-genome species in potato relatives.</title>
        <authorList>
            <person name="Hosaka K."/>
        </authorList>
    </citation>
    <scope>NUCLEOTIDE SEQUENCE</scope>
    <source>
        <tissue evidence="2">Young leaves</tissue>
    </source>
</reference>